<dbReference type="InterPro" id="IPR050584">
    <property type="entry name" value="Cholesterol_7-desaturase"/>
</dbReference>
<keyword evidence="3" id="KW-0560">Oxidoreductase</keyword>
<name>A0A9J9HBE1_RHIWR</name>
<dbReference type="InterPro" id="IPR036922">
    <property type="entry name" value="Rieske_2Fe-2S_sf"/>
</dbReference>
<dbReference type="GO" id="GO:0051537">
    <property type="term" value="F:2 iron, 2 sulfur cluster binding"/>
    <property type="evidence" value="ECO:0007669"/>
    <property type="project" value="UniProtKB-KW"/>
</dbReference>
<dbReference type="AlphaFoldDB" id="A0A9J9HBE1"/>
<evidence type="ECO:0000259" key="6">
    <source>
        <dbReference type="PROSITE" id="PS51296"/>
    </source>
</evidence>
<evidence type="ECO:0000313" key="8">
    <source>
        <dbReference type="Proteomes" id="UP000001989"/>
    </source>
</evidence>
<keyword evidence="5" id="KW-0411">Iron-sulfur</keyword>
<organism evidence="7 8">
    <name type="scientific">Rhizorhabdus wittichii (strain DSM 6014 / CCUG 31198 / JCM 15750 / NBRC 105917 / EY 4224 / RW1)</name>
    <name type="common">Sphingomonas wittichii</name>
    <dbReference type="NCBI Taxonomy" id="392499"/>
    <lineage>
        <taxon>Bacteria</taxon>
        <taxon>Pseudomonadati</taxon>
        <taxon>Pseudomonadota</taxon>
        <taxon>Alphaproteobacteria</taxon>
        <taxon>Sphingomonadales</taxon>
        <taxon>Sphingomonadaceae</taxon>
        <taxon>Rhizorhabdus</taxon>
    </lineage>
</organism>
<evidence type="ECO:0000256" key="4">
    <source>
        <dbReference type="ARBA" id="ARBA00023004"/>
    </source>
</evidence>
<dbReference type="SUPFAM" id="SSF50022">
    <property type="entry name" value="ISP domain"/>
    <property type="match status" value="1"/>
</dbReference>
<keyword evidence="2" id="KW-0479">Metal-binding</keyword>
<dbReference type="PANTHER" id="PTHR21266">
    <property type="entry name" value="IRON-SULFUR DOMAIN CONTAINING PROTEIN"/>
    <property type="match status" value="1"/>
</dbReference>
<dbReference type="OrthoDB" id="9800776at2"/>
<proteinExistence type="predicted"/>
<feature type="domain" description="Rieske" evidence="6">
    <location>
        <begin position="10"/>
        <end position="105"/>
    </location>
</feature>
<dbReference type="InterPro" id="IPR017941">
    <property type="entry name" value="Rieske_2Fe-2S"/>
</dbReference>
<accession>A0A9J9HBE1</accession>
<dbReference type="PROSITE" id="PS51296">
    <property type="entry name" value="RIESKE"/>
    <property type="match status" value="1"/>
</dbReference>
<dbReference type="Proteomes" id="UP000001989">
    <property type="component" value="Chromosome"/>
</dbReference>
<reference evidence="7 8" key="1">
    <citation type="journal article" date="2010" name="J. Bacteriol.">
        <title>Genome sequence of the dioxin-mineralizing bacterium Sphingomonas wittichii RW1.</title>
        <authorList>
            <person name="Miller T.R."/>
            <person name="Delcher A.L."/>
            <person name="Salzberg S.L."/>
            <person name="Saunders E."/>
            <person name="Detter J.C."/>
            <person name="Halden R.U."/>
        </authorList>
    </citation>
    <scope>NUCLEOTIDE SEQUENCE [LARGE SCALE GENOMIC DNA]</scope>
    <source>
        <strain evidence="8">DSM 6014 / CCUG 31198 / JCM 15750 / NBRC 105917 / EY 4224 / RW1</strain>
    </source>
</reference>
<gene>
    <name evidence="7" type="ordered locus">Swit_1987</name>
</gene>
<keyword evidence="1" id="KW-0001">2Fe-2S</keyword>
<evidence type="ECO:0000313" key="7">
    <source>
        <dbReference type="EMBL" id="ABQ68347.1"/>
    </source>
</evidence>
<dbReference type="PANTHER" id="PTHR21266:SF60">
    <property type="entry name" value="3-KETOSTEROID-9-ALPHA-MONOOXYGENASE, OXYGENASE COMPONENT"/>
    <property type="match status" value="1"/>
</dbReference>
<evidence type="ECO:0000256" key="2">
    <source>
        <dbReference type="ARBA" id="ARBA00022723"/>
    </source>
</evidence>
<keyword evidence="8" id="KW-1185">Reference proteome</keyword>
<evidence type="ECO:0000256" key="5">
    <source>
        <dbReference type="ARBA" id="ARBA00023014"/>
    </source>
</evidence>
<protein>
    <submittedName>
        <fullName evidence="7">Rieske (2Fe-2S) domain protein</fullName>
    </submittedName>
</protein>
<keyword evidence="4" id="KW-0408">Iron</keyword>
<evidence type="ECO:0000256" key="1">
    <source>
        <dbReference type="ARBA" id="ARBA00022714"/>
    </source>
</evidence>
<evidence type="ECO:0000256" key="3">
    <source>
        <dbReference type="ARBA" id="ARBA00023002"/>
    </source>
</evidence>
<dbReference type="EMBL" id="CP000699">
    <property type="protein sequence ID" value="ABQ68347.1"/>
    <property type="molecule type" value="Genomic_DNA"/>
</dbReference>
<dbReference type="GO" id="GO:0016491">
    <property type="term" value="F:oxidoreductase activity"/>
    <property type="evidence" value="ECO:0007669"/>
    <property type="project" value="UniProtKB-KW"/>
</dbReference>
<dbReference type="KEGG" id="swi:Swit_1987"/>
<dbReference type="Pfam" id="PF00355">
    <property type="entry name" value="Rieske"/>
    <property type="match status" value="1"/>
</dbReference>
<dbReference type="Gene3D" id="2.102.10.10">
    <property type="entry name" value="Rieske [2Fe-2S] iron-sulphur domain"/>
    <property type="match status" value="1"/>
</dbReference>
<sequence length="108" mass="11769">MPGNEMSRYHPALPLTELDDGQLREVALAGRRVLLVRIGDRLHAASNVCPHAGSPLSMGRLRGDAVQCSLHGIRFRLSDGAIVGRALCDPLEIYATRVRDGMIEVELP</sequence>
<dbReference type="GO" id="GO:0046872">
    <property type="term" value="F:metal ion binding"/>
    <property type="evidence" value="ECO:0007669"/>
    <property type="project" value="UniProtKB-KW"/>
</dbReference>